<evidence type="ECO:0000313" key="2">
    <source>
        <dbReference type="Proteomes" id="UP000011295"/>
    </source>
</evidence>
<protein>
    <submittedName>
        <fullName evidence="1">Uncharacterized protein</fullName>
    </submittedName>
</protein>
<accession>M1I890</accession>
<dbReference type="EMBL" id="KC465901">
    <property type="protein sequence ID" value="AGE60582.1"/>
    <property type="molecule type" value="Genomic_DNA"/>
</dbReference>
<dbReference type="KEGG" id="vg:14697535"/>
<proteinExistence type="predicted"/>
<dbReference type="GeneID" id="14697535"/>
<evidence type="ECO:0000313" key="1">
    <source>
        <dbReference type="EMBL" id="AGE60582.1"/>
    </source>
</evidence>
<organism evidence="1 2">
    <name type="scientific">Pelagibacter phage HTVC019P</name>
    <dbReference type="NCBI Taxonomy" id="1283079"/>
    <lineage>
        <taxon>Viruses</taxon>
        <taxon>Duplodnaviria</taxon>
        <taxon>Heunggongvirae</taxon>
        <taxon>Uroviricota</taxon>
        <taxon>Caudoviricetes</taxon>
        <taxon>Autographivirales</taxon>
        <taxon>Pelagivirus</taxon>
        <taxon>Pelagivirus HTVC019P</taxon>
    </lineage>
</organism>
<keyword evidence="2" id="KW-1185">Reference proteome</keyword>
<dbReference type="RefSeq" id="YP_007517812.1">
    <property type="nucleotide sequence ID" value="NC_020483.1"/>
</dbReference>
<sequence length="84" mass="10139">MLNTKQLKQEPYQNGFPTVKTALEFGQVRDLFKIVDDLVQIRNNAMFNTVEDENKFNFILSELQFYHREIDYAKLIEEKKIFKY</sequence>
<reference evidence="1 2" key="1">
    <citation type="journal article" date="2013" name="Nature">
        <title>Abundant SAR11 viruses in the ocean.</title>
        <authorList>
            <person name="Zhao Y."/>
            <person name="Temperton B."/>
            <person name="Thrash J.C."/>
            <person name="Schwalbach M.S."/>
            <person name="Vergin K.L."/>
            <person name="Landry Z.C."/>
            <person name="Ellisman M."/>
            <person name="Deerinck T."/>
            <person name="Sullivan M.B."/>
            <person name="Giovannoni S.J."/>
        </authorList>
    </citation>
    <scope>NUCLEOTIDE SEQUENCE [LARGE SCALE GENOMIC DNA]</scope>
</reference>
<dbReference type="Proteomes" id="UP000011295">
    <property type="component" value="Segment"/>
</dbReference>
<name>M1I890_9CAUD</name>